<dbReference type="InterPro" id="IPR023299">
    <property type="entry name" value="ATPase_P-typ_cyto_dom_N"/>
</dbReference>
<keyword evidence="9 12" id="KW-1133">Transmembrane helix</keyword>
<dbReference type="NCBIfam" id="TIGR01657">
    <property type="entry name" value="P-ATPase-V"/>
    <property type="match status" value="1"/>
</dbReference>
<dbReference type="InterPro" id="IPR001757">
    <property type="entry name" value="P_typ_ATPase"/>
</dbReference>
<protein>
    <submittedName>
        <fullName evidence="14">Cation transporting ATPase</fullName>
        <ecNumber evidence="14">3.6.3.-</ecNumber>
    </submittedName>
</protein>
<feature type="non-terminal residue" evidence="14">
    <location>
        <position position="1026"/>
    </location>
</feature>
<evidence type="ECO:0000256" key="9">
    <source>
        <dbReference type="ARBA" id="ARBA00022989"/>
    </source>
</evidence>
<reference evidence="14 15" key="1">
    <citation type="journal article" date="2004" name="Science">
        <title>The genome of the diatom Thalassiosira pseudonana: ecology, evolution, and metabolism.</title>
        <authorList>
            <person name="Armbrust E.V."/>
            <person name="Berges J.A."/>
            <person name="Bowler C."/>
            <person name="Green B.R."/>
            <person name="Martinez D."/>
            <person name="Putnam N.H."/>
            <person name="Zhou S."/>
            <person name="Allen A.E."/>
            <person name="Apt K.E."/>
            <person name="Bechner M."/>
            <person name="Brzezinski M.A."/>
            <person name="Chaal B.K."/>
            <person name="Chiovitti A."/>
            <person name="Davis A.K."/>
            <person name="Demarest M.S."/>
            <person name="Detter J.C."/>
            <person name="Glavina T."/>
            <person name="Goodstein D."/>
            <person name="Hadi M.Z."/>
            <person name="Hellsten U."/>
            <person name="Hildebrand M."/>
            <person name="Jenkins B.D."/>
            <person name="Jurka J."/>
            <person name="Kapitonov V.V."/>
            <person name="Kroger N."/>
            <person name="Lau W.W."/>
            <person name="Lane T.W."/>
            <person name="Larimer F.W."/>
            <person name="Lippmeier J.C."/>
            <person name="Lucas S."/>
            <person name="Medina M."/>
            <person name="Montsant A."/>
            <person name="Obornik M."/>
            <person name="Parker M.S."/>
            <person name="Palenik B."/>
            <person name="Pazour G.J."/>
            <person name="Richardson P.M."/>
            <person name="Rynearson T.A."/>
            <person name="Saito M.A."/>
            <person name="Schwartz D.C."/>
            <person name="Thamatrakoln K."/>
            <person name="Valentin K."/>
            <person name="Vardi A."/>
            <person name="Wilkerson F.P."/>
            <person name="Rokhsar D.S."/>
        </authorList>
    </citation>
    <scope>NUCLEOTIDE SEQUENCE [LARGE SCALE GENOMIC DNA]</scope>
    <source>
        <strain evidence="14 15">CCMP1335</strain>
    </source>
</reference>
<evidence type="ECO:0000313" key="14">
    <source>
        <dbReference type="EMBL" id="EED89820.1"/>
    </source>
</evidence>
<dbReference type="STRING" id="35128.B8C9A1"/>
<dbReference type="InterPro" id="IPR018303">
    <property type="entry name" value="ATPase_P-typ_P_site"/>
</dbReference>
<dbReference type="RefSeq" id="XP_002292624.1">
    <property type="nucleotide sequence ID" value="XM_002292588.1"/>
</dbReference>
<evidence type="ECO:0000256" key="1">
    <source>
        <dbReference type="ARBA" id="ARBA00004141"/>
    </source>
</evidence>
<dbReference type="GO" id="GO:0046872">
    <property type="term" value="F:metal ion binding"/>
    <property type="evidence" value="ECO:0007669"/>
    <property type="project" value="UniProtKB-KW"/>
</dbReference>
<dbReference type="InterPro" id="IPR023298">
    <property type="entry name" value="ATPase_P-typ_TM_dom_sf"/>
</dbReference>
<dbReference type="PROSITE" id="PS00154">
    <property type="entry name" value="ATPASE_E1_E2"/>
    <property type="match status" value="1"/>
</dbReference>
<dbReference type="GO" id="GO:0015662">
    <property type="term" value="F:P-type ion transporter activity"/>
    <property type="evidence" value="ECO:0000318"/>
    <property type="project" value="GO_Central"/>
</dbReference>
<dbReference type="GO" id="GO:0055085">
    <property type="term" value="P:transmembrane transport"/>
    <property type="evidence" value="ECO:0000318"/>
    <property type="project" value="GO_Central"/>
</dbReference>
<dbReference type="eggNOG" id="KOG0209">
    <property type="taxonomic scope" value="Eukaryota"/>
</dbReference>
<dbReference type="KEGG" id="tps:THAPSDRAFT_263653"/>
<evidence type="ECO:0000256" key="4">
    <source>
        <dbReference type="ARBA" id="ARBA00022723"/>
    </source>
</evidence>
<dbReference type="SFLD" id="SFLDF00027">
    <property type="entry name" value="p-type_atpase"/>
    <property type="match status" value="1"/>
</dbReference>
<keyword evidence="4" id="KW-0479">Metal-binding</keyword>
<keyword evidence="6" id="KW-0067">ATP-binding</keyword>
<keyword evidence="5" id="KW-0547">Nucleotide-binding</keyword>
<dbReference type="FunCoup" id="B8C9A1">
    <property type="interactions" value="498"/>
</dbReference>
<reference evidence="14 15" key="2">
    <citation type="journal article" date="2008" name="Nature">
        <title>The Phaeodactylum genome reveals the evolutionary history of diatom genomes.</title>
        <authorList>
            <person name="Bowler C."/>
            <person name="Allen A.E."/>
            <person name="Badger J.H."/>
            <person name="Grimwood J."/>
            <person name="Jabbari K."/>
            <person name="Kuo A."/>
            <person name="Maheswari U."/>
            <person name="Martens C."/>
            <person name="Maumus F."/>
            <person name="Otillar R.P."/>
            <person name="Rayko E."/>
            <person name="Salamov A."/>
            <person name="Vandepoele K."/>
            <person name="Beszteri B."/>
            <person name="Gruber A."/>
            <person name="Heijde M."/>
            <person name="Katinka M."/>
            <person name="Mock T."/>
            <person name="Valentin K."/>
            <person name="Verret F."/>
            <person name="Berges J.A."/>
            <person name="Brownlee C."/>
            <person name="Cadoret J.P."/>
            <person name="Chiovitti A."/>
            <person name="Choi C.J."/>
            <person name="Coesel S."/>
            <person name="De Martino A."/>
            <person name="Detter J.C."/>
            <person name="Durkin C."/>
            <person name="Falciatore A."/>
            <person name="Fournet J."/>
            <person name="Haruta M."/>
            <person name="Huysman M.J."/>
            <person name="Jenkins B.D."/>
            <person name="Jiroutova K."/>
            <person name="Jorgensen R.E."/>
            <person name="Joubert Y."/>
            <person name="Kaplan A."/>
            <person name="Kroger N."/>
            <person name="Kroth P.G."/>
            <person name="La Roche J."/>
            <person name="Lindquist E."/>
            <person name="Lommer M."/>
            <person name="Martin-Jezequel V."/>
            <person name="Lopez P.J."/>
            <person name="Lucas S."/>
            <person name="Mangogna M."/>
            <person name="McGinnis K."/>
            <person name="Medlin L.K."/>
            <person name="Montsant A."/>
            <person name="Oudot-Le Secq M.P."/>
            <person name="Napoli C."/>
            <person name="Obornik M."/>
            <person name="Parker M.S."/>
            <person name="Petit J.L."/>
            <person name="Porcel B.M."/>
            <person name="Poulsen N."/>
            <person name="Robison M."/>
            <person name="Rychlewski L."/>
            <person name="Rynearson T.A."/>
            <person name="Schmutz J."/>
            <person name="Shapiro H."/>
            <person name="Siaut M."/>
            <person name="Stanley M."/>
            <person name="Sussman M.R."/>
            <person name="Taylor A.R."/>
            <person name="Vardi A."/>
            <person name="von Dassow P."/>
            <person name="Vyverman W."/>
            <person name="Willis A."/>
            <person name="Wyrwicz L.S."/>
            <person name="Rokhsar D.S."/>
            <person name="Weissenbach J."/>
            <person name="Armbrust E.V."/>
            <person name="Green B.R."/>
            <person name="Van de Peer Y."/>
            <person name="Grigoriev I.V."/>
        </authorList>
    </citation>
    <scope>NUCLEOTIDE SEQUENCE [LARGE SCALE GENOMIC DNA]</scope>
    <source>
        <strain evidence="14 15">CCMP1335</strain>
    </source>
</reference>
<dbReference type="SUPFAM" id="SSF81665">
    <property type="entry name" value="Calcium ATPase, transmembrane domain M"/>
    <property type="match status" value="1"/>
</dbReference>
<dbReference type="HOGENOM" id="CLU_001828_4_1_1"/>
<dbReference type="GO" id="GO:0006874">
    <property type="term" value="P:intracellular calcium ion homeostasis"/>
    <property type="evidence" value="ECO:0000318"/>
    <property type="project" value="GO_Central"/>
</dbReference>
<feature type="compositionally biased region" description="Basic and acidic residues" evidence="11">
    <location>
        <begin position="777"/>
        <end position="793"/>
    </location>
</feature>
<feature type="transmembrane region" description="Helical" evidence="12">
    <location>
        <begin position="993"/>
        <end position="1013"/>
    </location>
</feature>
<dbReference type="InterPro" id="IPR006544">
    <property type="entry name" value="P-type_TPase_V"/>
</dbReference>
<dbReference type="GO" id="GO:0005524">
    <property type="term" value="F:ATP binding"/>
    <property type="evidence" value="ECO:0007669"/>
    <property type="project" value="UniProtKB-KW"/>
</dbReference>
<dbReference type="FunFam" id="3.40.1110.10:FF:000222">
    <property type="entry name" value="Cation-transporting ATPase"/>
    <property type="match status" value="1"/>
</dbReference>
<dbReference type="SUPFAM" id="SSF81660">
    <property type="entry name" value="Metal cation-transporting ATPase, ATP-binding domain N"/>
    <property type="match status" value="1"/>
</dbReference>
<dbReference type="SFLD" id="SFLDS00003">
    <property type="entry name" value="Haloacid_Dehalogenase"/>
    <property type="match status" value="1"/>
</dbReference>
<feature type="domain" description="P-type ATPase A" evidence="13">
    <location>
        <begin position="118"/>
        <end position="225"/>
    </location>
</feature>
<feature type="transmembrane region" description="Helical" evidence="12">
    <location>
        <begin position="961"/>
        <end position="981"/>
    </location>
</feature>
<keyword evidence="8" id="KW-1278">Translocase</keyword>
<proteinExistence type="inferred from homology"/>
<comment type="subcellular location">
    <subcellularLocation>
        <location evidence="1">Membrane</location>
        <topology evidence="1">Multi-pass membrane protein</topology>
    </subcellularLocation>
</comment>
<evidence type="ECO:0000256" key="5">
    <source>
        <dbReference type="ARBA" id="ARBA00022741"/>
    </source>
</evidence>
<dbReference type="GeneID" id="7445865"/>
<keyword evidence="15" id="KW-1185">Reference proteome</keyword>
<dbReference type="Gene3D" id="2.70.150.10">
    <property type="entry name" value="Calcium-transporting ATPase, cytoplasmic transduction domain A"/>
    <property type="match status" value="1"/>
</dbReference>
<dbReference type="Pfam" id="PF00122">
    <property type="entry name" value="E1-E2_ATPase"/>
    <property type="match status" value="1"/>
</dbReference>
<organism evidence="14 15">
    <name type="scientific">Thalassiosira pseudonana</name>
    <name type="common">Marine diatom</name>
    <name type="synonym">Cyclotella nana</name>
    <dbReference type="NCBI Taxonomy" id="35128"/>
    <lineage>
        <taxon>Eukaryota</taxon>
        <taxon>Sar</taxon>
        <taxon>Stramenopiles</taxon>
        <taxon>Ochrophyta</taxon>
        <taxon>Bacillariophyta</taxon>
        <taxon>Coscinodiscophyceae</taxon>
        <taxon>Thalassiosirophycidae</taxon>
        <taxon>Thalassiosirales</taxon>
        <taxon>Thalassiosiraceae</taxon>
        <taxon>Thalassiosira</taxon>
    </lineage>
</organism>
<dbReference type="EMBL" id="CM000646">
    <property type="protein sequence ID" value="EED89820.1"/>
    <property type="molecule type" value="Genomic_DNA"/>
</dbReference>
<evidence type="ECO:0000256" key="12">
    <source>
        <dbReference type="SAM" id="Phobius"/>
    </source>
</evidence>
<feature type="transmembrane region" description="Helical" evidence="12">
    <location>
        <begin position="285"/>
        <end position="303"/>
    </location>
</feature>
<comment type="similarity">
    <text evidence="2">Belongs to the cation transport ATPase (P-type) (TC 3.A.3) family. Type V subfamily.</text>
</comment>
<dbReference type="PaxDb" id="35128-Thaps263653"/>
<dbReference type="Proteomes" id="UP000001449">
    <property type="component" value="Chromosome 10"/>
</dbReference>
<name>B8C9A1_THAPS</name>
<dbReference type="SUPFAM" id="SSF56784">
    <property type="entry name" value="HAD-like"/>
    <property type="match status" value="1"/>
</dbReference>
<dbReference type="InterPro" id="IPR008250">
    <property type="entry name" value="ATPase_P-typ_transduc_dom_A_sf"/>
</dbReference>
<dbReference type="InterPro" id="IPR036412">
    <property type="entry name" value="HAD-like_sf"/>
</dbReference>
<dbReference type="InParanoid" id="B8C9A1"/>
<evidence type="ECO:0000256" key="7">
    <source>
        <dbReference type="ARBA" id="ARBA00022842"/>
    </source>
</evidence>
<keyword evidence="7" id="KW-0460">Magnesium</keyword>
<feature type="transmembrane region" description="Helical" evidence="12">
    <location>
        <begin position="916"/>
        <end position="941"/>
    </location>
</feature>
<dbReference type="InterPro" id="IPR044492">
    <property type="entry name" value="P_typ_ATPase_HD_dom"/>
</dbReference>
<evidence type="ECO:0000256" key="10">
    <source>
        <dbReference type="ARBA" id="ARBA00023136"/>
    </source>
</evidence>
<dbReference type="InterPro" id="IPR059000">
    <property type="entry name" value="ATPase_P-type_domA"/>
</dbReference>
<keyword evidence="10 12" id="KW-0472">Membrane</keyword>
<dbReference type="PANTHER" id="PTHR45630:SF7">
    <property type="entry name" value="ENDOPLASMIC RETICULUM TRANSMEMBRANE HELIX TRANSLOCASE"/>
    <property type="match status" value="1"/>
</dbReference>
<keyword evidence="14" id="KW-0378">Hydrolase</keyword>
<evidence type="ECO:0000259" key="13">
    <source>
        <dbReference type="Pfam" id="PF00122"/>
    </source>
</evidence>
<evidence type="ECO:0000313" key="15">
    <source>
        <dbReference type="Proteomes" id="UP000001449"/>
    </source>
</evidence>
<dbReference type="GO" id="GO:0005789">
    <property type="term" value="C:endoplasmic reticulum membrane"/>
    <property type="evidence" value="ECO:0000318"/>
    <property type="project" value="GO_Central"/>
</dbReference>
<dbReference type="AlphaFoldDB" id="B8C9A1"/>
<gene>
    <name evidence="14" type="ORF">THAPSDRAFT_263653</name>
</gene>
<accession>B8C9A1</accession>
<dbReference type="Gene3D" id="3.40.1110.10">
    <property type="entry name" value="Calcium-transporting ATPase, cytoplasmic domain N"/>
    <property type="match status" value="1"/>
</dbReference>
<feature type="region of interest" description="Disordered" evidence="11">
    <location>
        <begin position="758"/>
        <end position="793"/>
    </location>
</feature>
<dbReference type="Gene3D" id="3.40.50.1000">
    <property type="entry name" value="HAD superfamily/HAD-like"/>
    <property type="match status" value="1"/>
</dbReference>
<sequence>FHRLHFPIDLPLSFYMKWQGHHANNDNSTNTLDTTTSIFNKNTTPIPLPALLSLLMQQLLQPLFLFQLFCVILWSMDEYWMYAIFTLCSLIMFELTMAYNRWKGVKRLREEVVGKHKRFVECYRMGKWTSIATNELVVGDIISLVSPSATIRNAHDHERGSTIAADLLLLSGRAVVEESMLTGESVPQVKESIGNEINNDLSDGSAHKRSVLFGGTVLVDHHSDVDNAVNNDAILPPPNQGLVCFVLRTGFDTIQGQLLRTMAYHAESIGNNSGGGEGVNASETFIFLVLLLMCALVSAITVLEHAWGDVTRNHFKLILHVIIIITSVIPPELPMELSLAVTTSLSELIKRYQIYCSEPFRIPIAGLVDTCCFDKTGTLTSDELRLHGVRLPTQQQNATEVEESAIRSILPRETLRVMVGCQSLAITHAFLCGDPLEKAVMATCGWTLHPAGKGDTVVEEDGLAVRNWSSSSPTTIEGIITVLHRFAFSSKLRRMTALAIDTDDDKTLWALTKGAPEALHPMLDPKSLPSDYVKSYKKQMAKGRRVLAMAYRDLGASTPSNLTKWKSREMVEQNLIFAGLLVMECPLKFDSKRVVKELRDGNQEVVMVTGDAVLTAAEVARCFSYTPENIAIIGDMVRNGKAAVCMTGDILSKLAIASVEKASLDKTALVVDERTALNHPAALSELSSLIPIVSVFARHAPRHKEAIVAAFNASGRHTLMCGDGTNDVGALKQAHVGVSIISEPDLEAKQRTANETISAVKAEEKKEQKASKKHSSKKDGSKKEPKKSRADRIESSLQAIAETEDELAYVSLGNASVASPFTSRKTSIRCCKDILQQGRCTLLTMIQIYKILGVNCLVTALVLTKLHQKGVKQGDRQMTAMGLVVAGLFLFVTRGKPLPKLSARKPPSSVLCKETLISMAIQFAIHFVAIMTVTAMSDAYVDPYDPSMIPDGPFVPNTLNTATFLVTVLTTINTFVVNYRGRPFMENLYENTLLFRSLQVCYLVLFVCALDMFPPLNQLLQLSTLP</sequence>
<keyword evidence="3 12" id="KW-0812">Transmembrane</keyword>
<evidence type="ECO:0000256" key="2">
    <source>
        <dbReference type="ARBA" id="ARBA00006000"/>
    </source>
</evidence>
<dbReference type="PRINTS" id="PR00119">
    <property type="entry name" value="CATATPASE"/>
</dbReference>
<dbReference type="GO" id="GO:0016887">
    <property type="term" value="F:ATP hydrolysis activity"/>
    <property type="evidence" value="ECO:0007669"/>
    <property type="project" value="InterPro"/>
</dbReference>
<dbReference type="SFLD" id="SFLDG00002">
    <property type="entry name" value="C1.7:_P-type_atpase_like"/>
    <property type="match status" value="1"/>
</dbReference>
<feature type="transmembrane region" description="Helical" evidence="12">
    <location>
        <begin position="80"/>
        <end position="99"/>
    </location>
</feature>
<dbReference type="EC" id="3.6.3.-" evidence="14"/>
<feature type="transmembrane region" description="Helical" evidence="12">
    <location>
        <begin position="878"/>
        <end position="895"/>
    </location>
</feature>
<dbReference type="PANTHER" id="PTHR45630">
    <property type="entry name" value="CATION-TRANSPORTING ATPASE-RELATED"/>
    <property type="match status" value="1"/>
</dbReference>
<feature type="non-terminal residue" evidence="14">
    <location>
        <position position="1"/>
    </location>
</feature>
<dbReference type="OMA" id="WYYSLFN"/>
<evidence type="ECO:0000256" key="8">
    <source>
        <dbReference type="ARBA" id="ARBA00022967"/>
    </source>
</evidence>
<dbReference type="InterPro" id="IPR023214">
    <property type="entry name" value="HAD_sf"/>
</dbReference>
<dbReference type="SUPFAM" id="SSF81653">
    <property type="entry name" value="Calcium ATPase, transduction domain A"/>
    <property type="match status" value="1"/>
</dbReference>
<feature type="compositionally biased region" description="Basic and acidic residues" evidence="11">
    <location>
        <begin position="761"/>
        <end position="770"/>
    </location>
</feature>
<dbReference type="NCBIfam" id="TIGR01494">
    <property type="entry name" value="ATPase_P-type"/>
    <property type="match status" value="1"/>
</dbReference>
<evidence type="ECO:0000256" key="3">
    <source>
        <dbReference type="ARBA" id="ARBA00022692"/>
    </source>
</evidence>
<dbReference type="GO" id="GO:0019829">
    <property type="term" value="F:ATPase-coupled monoatomic cation transmembrane transporter activity"/>
    <property type="evidence" value="ECO:0000318"/>
    <property type="project" value="GO_Central"/>
</dbReference>
<evidence type="ECO:0000256" key="6">
    <source>
        <dbReference type="ARBA" id="ARBA00022840"/>
    </source>
</evidence>
<evidence type="ECO:0000256" key="11">
    <source>
        <dbReference type="SAM" id="MobiDB-lite"/>
    </source>
</evidence>